<sequence length="66" mass="6509">MQVLAAADRFSAQRTATSAAQPQAAPPVDLTSLAVAQDVANMALSASAAIGQTAGELTGVLLNITA</sequence>
<evidence type="ECO:0008006" key="2">
    <source>
        <dbReference type="Google" id="ProtNLM"/>
    </source>
</evidence>
<dbReference type="AlphaFoldDB" id="B0SYM5"/>
<dbReference type="EMBL" id="CP000927">
    <property type="protein sequence ID" value="ABZ73392.1"/>
    <property type="molecule type" value="Genomic_DNA"/>
</dbReference>
<gene>
    <name evidence="1" type="ordered locus">Caul_4271</name>
</gene>
<dbReference type="STRING" id="366602.Caul_4271"/>
<evidence type="ECO:0000313" key="1">
    <source>
        <dbReference type="EMBL" id="ABZ73392.1"/>
    </source>
</evidence>
<proteinExistence type="predicted"/>
<accession>B0SYM5</accession>
<organism evidence="1">
    <name type="scientific">Caulobacter sp. (strain K31)</name>
    <dbReference type="NCBI Taxonomy" id="366602"/>
    <lineage>
        <taxon>Bacteria</taxon>
        <taxon>Pseudomonadati</taxon>
        <taxon>Pseudomonadota</taxon>
        <taxon>Alphaproteobacteria</taxon>
        <taxon>Caulobacterales</taxon>
        <taxon>Caulobacteraceae</taxon>
        <taxon>Caulobacter</taxon>
    </lineage>
</organism>
<dbReference type="HOGENOM" id="CLU_2823201_0_0_5"/>
<name>B0SYM5_CAUSK</name>
<reference evidence="1" key="1">
    <citation type="submission" date="2008-01" db="EMBL/GenBank/DDBJ databases">
        <title>Complete sequence of chromosome of Caulobacter sp. K31.</title>
        <authorList>
            <consortium name="US DOE Joint Genome Institute"/>
            <person name="Copeland A."/>
            <person name="Lucas S."/>
            <person name="Lapidus A."/>
            <person name="Barry K."/>
            <person name="Glavina del Rio T."/>
            <person name="Dalin E."/>
            <person name="Tice H."/>
            <person name="Pitluck S."/>
            <person name="Bruce D."/>
            <person name="Goodwin L."/>
            <person name="Thompson L.S."/>
            <person name="Brettin T."/>
            <person name="Detter J.C."/>
            <person name="Han C."/>
            <person name="Schmutz J."/>
            <person name="Larimer F."/>
            <person name="Land M."/>
            <person name="Hauser L."/>
            <person name="Kyrpides N."/>
            <person name="Kim E."/>
            <person name="Stephens C."/>
            <person name="Richardson P."/>
        </authorList>
    </citation>
    <scope>NUCLEOTIDE SEQUENCE [LARGE SCALE GENOMIC DNA]</scope>
    <source>
        <strain evidence="1">K31</strain>
    </source>
</reference>
<dbReference type="KEGG" id="cak:Caul_4271"/>
<protein>
    <recommendedName>
        <fullName evidence="2">Flagellar basal-body/hook protein C-terminal domain-containing protein</fullName>
    </recommendedName>
</protein>